<dbReference type="Proteomes" id="UP000007073">
    <property type="component" value="Chromosome"/>
</dbReference>
<reference evidence="2 3" key="2">
    <citation type="journal article" date="2009" name="BMC Microbiol.">
        <title>The genome sequence of Geobacter metallireducens: features of metabolism, physiology and regulation common and dissimilar to Geobacter sulfurreducens.</title>
        <authorList>
            <person name="Aklujkar M."/>
            <person name="Krushkal J."/>
            <person name="DiBartolo G."/>
            <person name="Lapidus A."/>
            <person name="Land M.L."/>
            <person name="Lovley D.R."/>
        </authorList>
    </citation>
    <scope>NUCLEOTIDE SEQUENCE [LARGE SCALE GENOMIC DNA]</scope>
    <source>
        <strain evidence="3">ATCC 53774 / DSM 7210 / GS-15</strain>
    </source>
</reference>
<feature type="chain" id="PRO_5004223324" evidence="1">
    <location>
        <begin position="25"/>
        <end position="596"/>
    </location>
</feature>
<dbReference type="STRING" id="269799.Gmet_1465"/>
<dbReference type="AlphaFoldDB" id="Q39VM5"/>
<dbReference type="KEGG" id="gme:Gmet_1465"/>
<dbReference type="EMBL" id="CP000148">
    <property type="protein sequence ID" value="ABB31699.1"/>
    <property type="molecule type" value="Genomic_DNA"/>
</dbReference>
<sequence>MTGNRKALAAALAVTVITAGNALAAEKWMTGDFHQHTYFTDGSYTMNDLDAPGVPAAAARTAPWKKGVMPQGFRFGLDFQANSEHGGVRNRDGFGNKWTTFASLPSVGDPNPAAAPANMWRWQSLLRTSDIPGYTGPAYLGAYDWLLGIRANYPDKLAMTGMEWNPPGHEHSSTGIAAADARPIAEFEYRFDKSDSDGTATTATADTMGWQGKLQNSAYTAPDYSAVLALNALHNKTIDAVRWMQANYPATGWIIPAHVERAGCGVNAWSIAAFRDMNDNGPAVAFGFEGIPGHEKAANRGEFGTGACGGGTYGGAGKYIAEVGGLWDNLLADGRYFFNFASSDFHNDAGADFWPGEYLKTHVKVKDLDDDGIYSQEEVVAGLRSGNAFSVHGDLINELDFRVFHGAAPDKKAAQGYNNATMGETLPVEKGDKITVKIRFKTPATNNCQAGVNASADYQCKAPSVHHVQLIQGRINPTRASKLMADNVTPNPAFNVIDTTVAGVVKTFDAASWSTDAEGYTTMTFTVPAVENDIFFRIRGTNLGYDVKKMDPTGTQIVYGTDAAGNPLLNTPGTNTADMAWDDLWFYSNPIFVKAQ</sequence>
<feature type="signal peptide" evidence="1">
    <location>
        <begin position="1"/>
        <end position="24"/>
    </location>
</feature>
<reference evidence="2 3" key="1">
    <citation type="submission" date="2005-10" db="EMBL/GenBank/DDBJ databases">
        <title>Complete sequence of Geobacter metallireducens GS-15.</title>
        <authorList>
            <consortium name="US DOE Joint Genome Institute"/>
            <person name="Copeland A."/>
            <person name="Lucas S."/>
            <person name="Lapidus A."/>
            <person name="Barry K."/>
            <person name="Detter J.C."/>
            <person name="Glavina T."/>
            <person name="Hammon N."/>
            <person name="Israni S."/>
            <person name="Pitluck S."/>
            <person name="Di Bartolo G."/>
            <person name="Chain P."/>
            <person name="Schmutz J."/>
            <person name="Larimer F."/>
            <person name="Land M."/>
            <person name="Kyrpides N."/>
            <person name="Ivanova N."/>
            <person name="Richardson P."/>
        </authorList>
    </citation>
    <scope>NUCLEOTIDE SEQUENCE [LARGE SCALE GENOMIC DNA]</scope>
    <source>
        <strain evidence="3">ATCC 53774 / DSM 7210 / GS-15</strain>
    </source>
</reference>
<evidence type="ECO:0000313" key="3">
    <source>
        <dbReference type="Proteomes" id="UP000007073"/>
    </source>
</evidence>
<gene>
    <name evidence="2" type="ordered locus">Gmet_1465</name>
</gene>
<dbReference type="InterPro" id="IPR016195">
    <property type="entry name" value="Pol/histidinol_Pase-like"/>
</dbReference>
<evidence type="ECO:0000256" key="1">
    <source>
        <dbReference type="SAM" id="SignalP"/>
    </source>
</evidence>
<dbReference type="HOGENOM" id="CLU_021963_0_0_7"/>
<dbReference type="eggNOG" id="COG1387">
    <property type="taxonomic scope" value="Bacteria"/>
</dbReference>
<keyword evidence="3" id="KW-1185">Reference proteome</keyword>
<organism evidence="2 3">
    <name type="scientific">Geobacter metallireducens (strain ATCC 53774 / DSM 7210 / GS-15)</name>
    <dbReference type="NCBI Taxonomy" id="269799"/>
    <lineage>
        <taxon>Bacteria</taxon>
        <taxon>Pseudomonadati</taxon>
        <taxon>Thermodesulfobacteriota</taxon>
        <taxon>Desulfuromonadia</taxon>
        <taxon>Geobacterales</taxon>
        <taxon>Geobacteraceae</taxon>
        <taxon>Geobacter</taxon>
    </lineage>
</organism>
<protein>
    <submittedName>
        <fullName evidence="2">Uncharacterized protein</fullName>
    </submittedName>
</protein>
<accession>Q39VM5</accession>
<proteinExistence type="predicted"/>
<keyword evidence="1" id="KW-0732">Signal</keyword>
<dbReference type="RefSeq" id="WP_004511605.1">
    <property type="nucleotide sequence ID" value="NC_007517.1"/>
</dbReference>
<evidence type="ECO:0000313" key="2">
    <source>
        <dbReference type="EMBL" id="ABB31699.1"/>
    </source>
</evidence>
<dbReference type="SUPFAM" id="SSF89550">
    <property type="entry name" value="PHP domain-like"/>
    <property type="match status" value="1"/>
</dbReference>
<name>Q39VM5_GEOMG</name>